<evidence type="ECO:0000256" key="2">
    <source>
        <dbReference type="ARBA" id="ARBA00008115"/>
    </source>
</evidence>
<feature type="compositionally biased region" description="Basic and acidic residues" evidence="11">
    <location>
        <begin position="72"/>
        <end position="84"/>
    </location>
</feature>
<accession>A0A061F9L0</accession>
<dbReference type="Proteomes" id="UP000026915">
    <property type="component" value="Chromosome 7"/>
</dbReference>
<sequence>MDGIKGKYPLKQTPSPSTKASHGKAANLNPHHFPVFGVTVFFSPLHPKGKKRKTREEKYDREEDEEVEVEEKESAKRGFIEKPQGEAPDEEEEEKESGAHELVGIPIAPSDQNTKKAGVIFVLEKASLEVAKVGKSFQLLNSDDHANFLRKNKKNPADYRPDIAHQALLAILDSPINKAGRLQAVYVKTEKGVLFEVKPHVRIPRTYKRFSGIILQLLQQHKITAVGKRESLLRLIKNPVTQYFPVNSRKIGFSYSSEKLVKMSKYVDAVGDDVNLVFMVGAMAHGKIETEYVDDFIAISGYPLSAAMCIARITEALAEKWNIL</sequence>
<dbReference type="eggNOG" id="KOG3073">
    <property type="taxonomic scope" value="Eukaryota"/>
</dbReference>
<keyword evidence="10" id="KW-0539">Nucleus</keyword>
<keyword evidence="13" id="KW-1185">Reference proteome</keyword>
<proteinExistence type="inferred from homology"/>
<dbReference type="EMBL" id="CM001885">
    <property type="protein sequence ID" value="EOY13588.1"/>
    <property type="molecule type" value="Genomic_DNA"/>
</dbReference>
<gene>
    <name evidence="12" type="ORF">TCM_032188</name>
</gene>
<dbReference type="SUPFAM" id="SSF75217">
    <property type="entry name" value="alpha/beta knot"/>
    <property type="match status" value="1"/>
</dbReference>
<evidence type="ECO:0000256" key="4">
    <source>
        <dbReference type="ARBA" id="ARBA00022552"/>
    </source>
</evidence>
<dbReference type="OMA" id="SAYTDDQ"/>
<reference evidence="12 13" key="1">
    <citation type="journal article" date="2013" name="Genome Biol.">
        <title>The genome sequence of the most widely cultivated cacao type and its use to identify candidate genes regulating pod color.</title>
        <authorList>
            <person name="Motamayor J.C."/>
            <person name="Mockaitis K."/>
            <person name="Schmutz J."/>
            <person name="Haiminen N."/>
            <person name="Iii D.L."/>
            <person name="Cornejo O."/>
            <person name="Findley S.D."/>
            <person name="Zheng P."/>
            <person name="Utro F."/>
            <person name="Royaert S."/>
            <person name="Saski C."/>
            <person name="Jenkins J."/>
            <person name="Podicheti R."/>
            <person name="Zhao M."/>
            <person name="Scheffler B.E."/>
            <person name="Stack J.C."/>
            <person name="Feltus F.A."/>
            <person name="Mustiga G.M."/>
            <person name="Amores F."/>
            <person name="Phillips W."/>
            <person name="Marelli J.P."/>
            <person name="May G.D."/>
            <person name="Shapiro H."/>
            <person name="Ma J."/>
            <person name="Bustamante C.D."/>
            <person name="Schnell R.J."/>
            <person name="Main D."/>
            <person name="Gilbert D."/>
            <person name="Parida L."/>
            <person name="Kuhn D.N."/>
        </authorList>
    </citation>
    <scope>NUCLEOTIDE SEQUENCE [LARGE SCALE GENOMIC DNA]</scope>
    <source>
        <strain evidence="13">cv. Matina 1-6</strain>
    </source>
</reference>
<evidence type="ECO:0000256" key="6">
    <source>
        <dbReference type="ARBA" id="ARBA00022679"/>
    </source>
</evidence>
<dbReference type="InterPro" id="IPR029026">
    <property type="entry name" value="tRNA_m1G_MTases_N"/>
</dbReference>
<dbReference type="InterPro" id="IPR029028">
    <property type="entry name" value="Alpha/beta_knot_MTases"/>
</dbReference>
<evidence type="ECO:0000256" key="7">
    <source>
        <dbReference type="ARBA" id="ARBA00022691"/>
    </source>
</evidence>
<evidence type="ECO:0000256" key="11">
    <source>
        <dbReference type="SAM" id="MobiDB-lite"/>
    </source>
</evidence>
<comment type="subcellular location">
    <subcellularLocation>
        <location evidence="1">Nucleus</location>
        <location evidence="1">Nucleolus</location>
    </subcellularLocation>
</comment>
<dbReference type="FunCoup" id="A0A061F9L0">
    <property type="interactions" value="2621"/>
</dbReference>
<evidence type="ECO:0000256" key="3">
    <source>
        <dbReference type="ARBA" id="ARBA00022517"/>
    </source>
</evidence>
<dbReference type="CDD" id="cd18088">
    <property type="entry name" value="Nep1-like"/>
    <property type="match status" value="1"/>
</dbReference>
<evidence type="ECO:0000313" key="12">
    <source>
        <dbReference type="EMBL" id="EOY13588.1"/>
    </source>
</evidence>
<dbReference type="GO" id="GO:0070037">
    <property type="term" value="F:rRNA (pseudouridine) methyltransferase activity"/>
    <property type="evidence" value="ECO:0000318"/>
    <property type="project" value="GO_Central"/>
</dbReference>
<dbReference type="InParanoid" id="A0A061F9L0"/>
<keyword evidence="7" id="KW-0949">S-adenosyl-L-methionine</keyword>
<name>A0A061F9L0_THECC</name>
<keyword evidence="6" id="KW-0808">Transferase</keyword>
<dbReference type="GO" id="GO:0032040">
    <property type="term" value="C:small-subunit processome"/>
    <property type="evidence" value="ECO:0000318"/>
    <property type="project" value="GO_Central"/>
</dbReference>
<feature type="compositionally biased region" description="Acidic residues" evidence="11">
    <location>
        <begin position="62"/>
        <end position="71"/>
    </location>
</feature>
<dbReference type="AlphaFoldDB" id="A0A061F9L0"/>
<feature type="region of interest" description="Disordered" evidence="11">
    <location>
        <begin position="45"/>
        <end position="98"/>
    </location>
</feature>
<feature type="region of interest" description="Disordered" evidence="11">
    <location>
        <begin position="1"/>
        <end position="29"/>
    </location>
</feature>
<dbReference type="Gramene" id="EOY13588">
    <property type="protein sequence ID" value="EOY13588"/>
    <property type="gene ID" value="TCM_032188"/>
</dbReference>
<evidence type="ECO:0000256" key="10">
    <source>
        <dbReference type="ARBA" id="ARBA00023242"/>
    </source>
</evidence>
<keyword evidence="8" id="KW-0699">rRNA-binding</keyword>
<keyword evidence="5" id="KW-0489">Methyltransferase</keyword>
<dbReference type="InterPro" id="IPR005304">
    <property type="entry name" value="Rbsml_bgen_MeTrfase_EMG1/NEP1"/>
</dbReference>
<dbReference type="Gene3D" id="3.40.1280.10">
    <property type="match status" value="1"/>
</dbReference>
<keyword evidence="3" id="KW-0690">Ribosome biogenesis</keyword>
<evidence type="ECO:0000256" key="5">
    <source>
        <dbReference type="ARBA" id="ARBA00022603"/>
    </source>
</evidence>
<dbReference type="GO" id="GO:0005634">
    <property type="term" value="C:nucleus"/>
    <property type="evidence" value="ECO:0000318"/>
    <property type="project" value="GO_Central"/>
</dbReference>
<dbReference type="FunFam" id="3.40.1280.10:FF:000003">
    <property type="entry name" value="Ribosomal RNA small subunit methyltransferase"/>
    <property type="match status" value="1"/>
</dbReference>
<dbReference type="STRING" id="3641.A0A061F9L0"/>
<evidence type="ECO:0000256" key="1">
    <source>
        <dbReference type="ARBA" id="ARBA00004604"/>
    </source>
</evidence>
<keyword evidence="9" id="KW-0694">RNA-binding</keyword>
<comment type="similarity">
    <text evidence="2">Belongs to the class IV-like SAM-binding methyltransferase superfamily. RNA methyltransferase NEP1 family.</text>
</comment>
<protein>
    <submittedName>
        <fullName evidence="12">Nucleolar essential protein-related isoform 1</fullName>
    </submittedName>
</protein>
<dbReference type="PANTHER" id="PTHR12636">
    <property type="entry name" value="NEP1/MRA1"/>
    <property type="match status" value="1"/>
</dbReference>
<keyword evidence="4" id="KW-0698">rRNA processing</keyword>
<dbReference type="PANTHER" id="PTHR12636:SF5">
    <property type="entry name" value="RIBOSOMAL RNA SMALL SUBUNIT METHYLTRANSFERASE NEP1"/>
    <property type="match status" value="1"/>
</dbReference>
<dbReference type="GO" id="GO:0019843">
    <property type="term" value="F:rRNA binding"/>
    <property type="evidence" value="ECO:0000318"/>
    <property type="project" value="GO_Central"/>
</dbReference>
<organism evidence="12 13">
    <name type="scientific">Theobroma cacao</name>
    <name type="common">Cacao</name>
    <name type="synonym">Cocoa</name>
    <dbReference type="NCBI Taxonomy" id="3641"/>
    <lineage>
        <taxon>Eukaryota</taxon>
        <taxon>Viridiplantae</taxon>
        <taxon>Streptophyta</taxon>
        <taxon>Embryophyta</taxon>
        <taxon>Tracheophyta</taxon>
        <taxon>Spermatophyta</taxon>
        <taxon>Magnoliopsida</taxon>
        <taxon>eudicotyledons</taxon>
        <taxon>Gunneridae</taxon>
        <taxon>Pentapetalae</taxon>
        <taxon>rosids</taxon>
        <taxon>malvids</taxon>
        <taxon>Malvales</taxon>
        <taxon>Malvaceae</taxon>
        <taxon>Byttnerioideae</taxon>
        <taxon>Theobroma</taxon>
    </lineage>
</organism>
<dbReference type="Pfam" id="PF03587">
    <property type="entry name" value="EMG1"/>
    <property type="match status" value="1"/>
</dbReference>
<evidence type="ECO:0000313" key="13">
    <source>
        <dbReference type="Proteomes" id="UP000026915"/>
    </source>
</evidence>
<dbReference type="GO" id="GO:0070475">
    <property type="term" value="P:rRNA base methylation"/>
    <property type="evidence" value="ECO:0000318"/>
    <property type="project" value="GO_Central"/>
</dbReference>
<evidence type="ECO:0000256" key="8">
    <source>
        <dbReference type="ARBA" id="ARBA00022730"/>
    </source>
</evidence>
<evidence type="ECO:0000256" key="9">
    <source>
        <dbReference type="ARBA" id="ARBA00022884"/>
    </source>
</evidence>